<keyword evidence="14" id="KW-1185">Reference proteome</keyword>
<evidence type="ECO:0000256" key="2">
    <source>
        <dbReference type="ARBA" id="ARBA00022552"/>
    </source>
</evidence>
<feature type="region of interest" description="Disordered" evidence="12">
    <location>
        <begin position="1"/>
        <end position="25"/>
    </location>
</feature>
<evidence type="ECO:0000313" key="14">
    <source>
        <dbReference type="Proteomes" id="UP000288716"/>
    </source>
</evidence>
<evidence type="ECO:0000256" key="7">
    <source>
        <dbReference type="ARBA" id="ARBA00025767"/>
    </source>
</evidence>
<dbReference type="SMART" id="SM00320">
    <property type="entry name" value="WD40"/>
    <property type="match status" value="5"/>
</dbReference>
<evidence type="ECO:0000256" key="12">
    <source>
        <dbReference type="SAM" id="MobiDB-lite"/>
    </source>
</evidence>
<dbReference type="VEuPathDB" id="VectorBase:LDEU000894"/>
<comment type="similarity">
    <text evidence="7">Belongs to the WD repeat UTP18 family.</text>
</comment>
<organism evidence="13 14">
    <name type="scientific">Leptotrombidium deliense</name>
    <dbReference type="NCBI Taxonomy" id="299467"/>
    <lineage>
        <taxon>Eukaryota</taxon>
        <taxon>Metazoa</taxon>
        <taxon>Ecdysozoa</taxon>
        <taxon>Arthropoda</taxon>
        <taxon>Chelicerata</taxon>
        <taxon>Arachnida</taxon>
        <taxon>Acari</taxon>
        <taxon>Acariformes</taxon>
        <taxon>Trombidiformes</taxon>
        <taxon>Prostigmata</taxon>
        <taxon>Anystina</taxon>
        <taxon>Parasitengona</taxon>
        <taxon>Trombiculoidea</taxon>
        <taxon>Trombiculidae</taxon>
        <taxon>Leptotrombidium</taxon>
    </lineage>
</organism>
<dbReference type="SUPFAM" id="SSF50978">
    <property type="entry name" value="WD40 repeat-like"/>
    <property type="match status" value="1"/>
</dbReference>
<proteinExistence type="inferred from homology"/>
<dbReference type="GO" id="GO:0034388">
    <property type="term" value="C:Pwp2p-containing subcomplex of 90S preribosome"/>
    <property type="evidence" value="ECO:0007669"/>
    <property type="project" value="TreeGrafter"/>
</dbReference>
<keyword evidence="3" id="KW-0597">Phosphoprotein</keyword>
<feature type="repeat" description="WD" evidence="11">
    <location>
        <begin position="333"/>
        <end position="367"/>
    </location>
</feature>
<keyword evidence="5" id="KW-0677">Repeat</keyword>
<keyword evidence="6" id="KW-0539">Nucleus</keyword>
<dbReference type="InterPro" id="IPR045161">
    <property type="entry name" value="Utp18"/>
</dbReference>
<evidence type="ECO:0000256" key="10">
    <source>
        <dbReference type="ARBA" id="ARBA00075773"/>
    </source>
</evidence>
<evidence type="ECO:0000256" key="3">
    <source>
        <dbReference type="ARBA" id="ARBA00022553"/>
    </source>
</evidence>
<dbReference type="InterPro" id="IPR036322">
    <property type="entry name" value="WD40_repeat_dom_sf"/>
</dbReference>
<comment type="function">
    <text evidence="8">Part of the small subunit (SSU) processome, first precursor of the small eukaryotic ribosomal subunit. During the assembly of the SSU processome in the nucleolus, many ribosome biogenesis factors, an RNA chaperone and ribosomal proteins associate with the nascent pre-rRNA and work in concert to generate RNA folding, modifications, rearrangements and cleavage as well as targeted degradation of pre-ribosomal RNA by the RNA exosome. Involved in nucleolar processing of pre-18S ribosomal RNA.</text>
</comment>
<feature type="region of interest" description="Disordered" evidence="12">
    <location>
        <begin position="43"/>
        <end position="67"/>
    </location>
</feature>
<evidence type="ECO:0000256" key="9">
    <source>
        <dbReference type="ARBA" id="ARBA00074442"/>
    </source>
</evidence>
<protein>
    <recommendedName>
        <fullName evidence="9">U3 small nucleolar RNA-associated protein 18 homolog</fullName>
    </recommendedName>
    <alternativeName>
        <fullName evidence="10">WD repeat-containing protein 50</fullName>
    </alternativeName>
</protein>
<evidence type="ECO:0000256" key="5">
    <source>
        <dbReference type="ARBA" id="ARBA00022737"/>
    </source>
</evidence>
<evidence type="ECO:0000256" key="6">
    <source>
        <dbReference type="ARBA" id="ARBA00023242"/>
    </source>
</evidence>
<dbReference type="FunFam" id="2.130.10.10:FF:000121">
    <property type="entry name" value="U3 small nucleolar RNA-associated protein 18 homolog"/>
    <property type="match status" value="1"/>
</dbReference>
<feature type="compositionally biased region" description="Basic residues" evidence="12">
    <location>
        <begin position="11"/>
        <end position="20"/>
    </location>
</feature>
<gene>
    <name evidence="13" type="ORF">B4U80_00698</name>
</gene>
<dbReference type="InterPro" id="IPR015943">
    <property type="entry name" value="WD40/YVTN_repeat-like_dom_sf"/>
</dbReference>
<dbReference type="PROSITE" id="PS50082">
    <property type="entry name" value="WD_REPEATS_2"/>
    <property type="match status" value="1"/>
</dbReference>
<evidence type="ECO:0000256" key="8">
    <source>
        <dbReference type="ARBA" id="ARBA00058527"/>
    </source>
</evidence>
<dbReference type="Gene3D" id="2.130.10.10">
    <property type="entry name" value="YVTN repeat-like/Quinoprotein amine dehydrogenase"/>
    <property type="match status" value="1"/>
</dbReference>
<evidence type="ECO:0000256" key="11">
    <source>
        <dbReference type="PROSITE-ProRule" id="PRU00221"/>
    </source>
</evidence>
<dbReference type="STRING" id="299467.A0A443SUD1"/>
<dbReference type="AlphaFoldDB" id="A0A443SUD1"/>
<comment type="caution">
    <text evidence="13">The sequence shown here is derived from an EMBL/GenBank/DDBJ whole genome shotgun (WGS) entry which is preliminary data.</text>
</comment>
<keyword evidence="4 11" id="KW-0853">WD repeat</keyword>
<sequence length="504" mass="57150">MFSSETDQSKGGRKSKRHGKRYLDDGDDEADLEAIVFGKKVSGRNVDKKQSKKSGNKKNKESTEVSDRKTVRFFEDRVGSKDEIIGESNVKEQRKAAWTDDDDEIEVNEAIHDEDKLPRKVQTNDRYKDYLESKFKELNETPKWSLSKKDEKCVDSSDDEDDDLERTVGNLLSKTDSLPKDHLNIKRCENLNAQKPFKTLVSSVQFHPSSTVALVASPTGTVNLFQVDGKTNARIQTVHFEKFELEKTRFTPDGEQLIVGSKMQKGHYFYYDMIAGKIVRVPFMKGKELFSLRNFIVSSDGKYIVSQGKCGSVHIIANKSKEIVMDFKMNGEVSSFTFNEDCDKLLTHGNEGKVYVWDVRNNRRCLHRFVDQGCINGTSIAISPNRQYLTAGSDAGVVNVYNYNDVLSKTDPIPAKTLMNLTTEITGLKFNHTSELLAMCSSHKAESIRCVHFPTKTVFSNFPKFGSTYKNITEVDISLNSGYLAFGTNRGNVHLFRMIHFNDY</sequence>
<reference evidence="13 14" key="1">
    <citation type="journal article" date="2018" name="Gigascience">
        <title>Genomes of trombidid mites reveal novel predicted allergens and laterally-transferred genes associated with secondary metabolism.</title>
        <authorList>
            <person name="Dong X."/>
            <person name="Chaisiri K."/>
            <person name="Xia D."/>
            <person name="Armstrong S.D."/>
            <person name="Fang Y."/>
            <person name="Donnelly M.J."/>
            <person name="Kadowaki T."/>
            <person name="McGarry J.W."/>
            <person name="Darby A.C."/>
            <person name="Makepeace B.L."/>
        </authorList>
    </citation>
    <scope>NUCLEOTIDE SEQUENCE [LARGE SCALE GENOMIC DNA]</scope>
    <source>
        <strain evidence="13">UoL-UT</strain>
    </source>
</reference>
<feature type="compositionally biased region" description="Basic and acidic residues" evidence="12">
    <location>
        <begin position="58"/>
        <end position="67"/>
    </location>
</feature>
<dbReference type="EMBL" id="NCKV01000260">
    <property type="protein sequence ID" value="RWS31146.1"/>
    <property type="molecule type" value="Genomic_DNA"/>
</dbReference>
<evidence type="ECO:0000256" key="1">
    <source>
        <dbReference type="ARBA" id="ARBA00004604"/>
    </source>
</evidence>
<accession>A0A443SUD1</accession>
<dbReference type="PANTHER" id="PTHR18359:SF0">
    <property type="entry name" value="U3 SMALL NUCLEOLAR RNA-ASSOCIATED PROTEIN 18 HOMOLOG"/>
    <property type="match status" value="1"/>
</dbReference>
<keyword evidence="2" id="KW-0698">rRNA processing</keyword>
<dbReference type="PANTHER" id="PTHR18359">
    <property type="entry name" value="WD-REPEAT PROTEIN-RELATED"/>
    <property type="match status" value="1"/>
</dbReference>
<comment type="subcellular location">
    <subcellularLocation>
        <location evidence="1">Nucleus</location>
        <location evidence="1">Nucleolus</location>
    </subcellularLocation>
</comment>
<name>A0A443SUD1_9ACAR</name>
<evidence type="ECO:0000256" key="4">
    <source>
        <dbReference type="ARBA" id="ARBA00022574"/>
    </source>
</evidence>
<dbReference type="GO" id="GO:0032040">
    <property type="term" value="C:small-subunit processome"/>
    <property type="evidence" value="ECO:0007669"/>
    <property type="project" value="TreeGrafter"/>
</dbReference>
<dbReference type="InterPro" id="IPR001680">
    <property type="entry name" value="WD40_rpt"/>
</dbReference>
<dbReference type="GO" id="GO:0006364">
    <property type="term" value="P:rRNA processing"/>
    <property type="evidence" value="ECO:0007669"/>
    <property type="project" value="UniProtKB-KW"/>
</dbReference>
<dbReference type="Pfam" id="PF00400">
    <property type="entry name" value="WD40"/>
    <property type="match status" value="1"/>
</dbReference>
<evidence type="ECO:0000313" key="13">
    <source>
        <dbReference type="EMBL" id="RWS31146.1"/>
    </source>
</evidence>
<dbReference type="Proteomes" id="UP000288716">
    <property type="component" value="Unassembled WGS sequence"/>
</dbReference>
<dbReference type="OrthoDB" id="1935146at2759"/>